<dbReference type="Pfam" id="PF00642">
    <property type="entry name" value="zf-CCCH"/>
    <property type="match status" value="2"/>
</dbReference>
<sequence>MMPGHSSKHNRGESEEEETAEYKSLGDVSPKALCRALAECLFHTQHRAHDLALRQLQLAQVNISLPMSGVGPEPGQLVAQTMPASEFRHISFGSTLLRIDLTSKAMGGQAKLLEEAKGEACLHRQLHKTKFCTYFLKGACHYGPQCAFAHSCTELQAMPDLRKTRMCKAFAEGKCTDPNCAFAHGEQELVSTGLFHKMSLCKWNEKGKCRNGSQCRFAHGLEELRDMKKAMTATAAAFAPPDVPAKSKPIEKVEPMKVTSAGAGLEPIATVAALAAAAAGSSLTTPPGLPTFKSSQQRTRTALRASAQAWPYQGKFQTDGDDSVPMITPDMFAFSQALAAQALACANLQALSDSFMPKMYMGDLGGNVGSYWFQAESFDEEAFDRMVSTQTEEMSDEKFEAEYLVDMGAVSA</sequence>
<dbReference type="InterPro" id="IPR036855">
    <property type="entry name" value="Znf_CCCH_sf"/>
</dbReference>
<dbReference type="Pfam" id="PF14608">
    <property type="entry name" value="zf-CCCH_2"/>
    <property type="match status" value="1"/>
</dbReference>
<dbReference type="InterPro" id="IPR045877">
    <property type="entry name" value="ZFP36-like"/>
</dbReference>
<dbReference type="GO" id="GO:0003729">
    <property type="term" value="F:mRNA binding"/>
    <property type="evidence" value="ECO:0007669"/>
    <property type="project" value="InterPro"/>
</dbReference>
<evidence type="ECO:0000256" key="3">
    <source>
        <dbReference type="ARBA" id="ARBA00022771"/>
    </source>
</evidence>
<gene>
    <name evidence="8" type="primary">ZC3H6</name>
    <name evidence="8" type="ORF">AK812_SmicGene17286</name>
</gene>
<evidence type="ECO:0000259" key="7">
    <source>
        <dbReference type="PROSITE" id="PS50103"/>
    </source>
</evidence>
<dbReference type="Proteomes" id="UP000186817">
    <property type="component" value="Unassembled WGS sequence"/>
</dbReference>
<feature type="domain" description="C3H1-type" evidence="7">
    <location>
        <begin position="161"/>
        <end position="187"/>
    </location>
</feature>
<protein>
    <submittedName>
        <fullName evidence="8">Zinc finger CCCH domain-containing protein 6</fullName>
    </submittedName>
</protein>
<dbReference type="PANTHER" id="PTHR12547">
    <property type="entry name" value="CCCH ZINC FINGER/TIS11-RELATED"/>
    <property type="match status" value="1"/>
</dbReference>
<feature type="zinc finger region" description="C3H1-type" evidence="5">
    <location>
        <begin position="161"/>
        <end position="187"/>
    </location>
</feature>
<feature type="domain" description="C3H1-type" evidence="7">
    <location>
        <begin position="195"/>
        <end position="222"/>
    </location>
</feature>
<evidence type="ECO:0000313" key="9">
    <source>
        <dbReference type="Proteomes" id="UP000186817"/>
    </source>
</evidence>
<dbReference type="Gene3D" id="4.10.1000.10">
    <property type="entry name" value="Zinc finger, CCCH-type"/>
    <property type="match status" value="3"/>
</dbReference>
<dbReference type="PANTHER" id="PTHR12547:SF18">
    <property type="entry name" value="PROTEIN TIS11"/>
    <property type="match status" value="1"/>
</dbReference>
<reference evidence="8 9" key="1">
    <citation type="submission" date="2016-02" db="EMBL/GenBank/DDBJ databases">
        <title>Genome analysis of coral dinoflagellate symbionts highlights evolutionary adaptations to a symbiotic lifestyle.</title>
        <authorList>
            <person name="Aranda M."/>
            <person name="Li Y."/>
            <person name="Liew Y.J."/>
            <person name="Baumgarten S."/>
            <person name="Simakov O."/>
            <person name="Wilson M."/>
            <person name="Piel J."/>
            <person name="Ashoor H."/>
            <person name="Bougouffa S."/>
            <person name="Bajic V.B."/>
            <person name="Ryu T."/>
            <person name="Ravasi T."/>
            <person name="Bayer T."/>
            <person name="Micklem G."/>
            <person name="Kim H."/>
            <person name="Bhak J."/>
            <person name="Lajeunesse T.C."/>
            <person name="Voolstra C.R."/>
        </authorList>
    </citation>
    <scope>NUCLEOTIDE SEQUENCE [LARGE SCALE GENOMIC DNA]</scope>
    <source>
        <strain evidence="8 9">CCMP2467</strain>
    </source>
</reference>
<feature type="zinc finger region" description="C3H1-type" evidence="5">
    <location>
        <begin position="195"/>
        <end position="222"/>
    </location>
</feature>
<evidence type="ECO:0000256" key="2">
    <source>
        <dbReference type="ARBA" id="ARBA00022737"/>
    </source>
</evidence>
<evidence type="ECO:0000313" key="8">
    <source>
        <dbReference type="EMBL" id="OLQ00098.1"/>
    </source>
</evidence>
<dbReference type="SMART" id="SM00356">
    <property type="entry name" value="ZnF_C3H1"/>
    <property type="match status" value="3"/>
</dbReference>
<dbReference type="SUPFAM" id="SSF90229">
    <property type="entry name" value="CCCH zinc finger"/>
    <property type="match status" value="2"/>
</dbReference>
<name>A0A1Q9DY47_SYMMI</name>
<proteinExistence type="predicted"/>
<feature type="zinc finger region" description="C3H1-type" evidence="5">
    <location>
        <begin position="126"/>
        <end position="153"/>
    </location>
</feature>
<evidence type="ECO:0000256" key="6">
    <source>
        <dbReference type="SAM" id="MobiDB-lite"/>
    </source>
</evidence>
<keyword evidence="9" id="KW-1185">Reference proteome</keyword>
<dbReference type="InterPro" id="IPR000571">
    <property type="entry name" value="Znf_CCCH"/>
</dbReference>
<evidence type="ECO:0000256" key="1">
    <source>
        <dbReference type="ARBA" id="ARBA00022723"/>
    </source>
</evidence>
<dbReference type="AlphaFoldDB" id="A0A1Q9DY47"/>
<keyword evidence="2" id="KW-0677">Repeat</keyword>
<dbReference type="EMBL" id="LSRX01000339">
    <property type="protein sequence ID" value="OLQ00098.1"/>
    <property type="molecule type" value="Genomic_DNA"/>
</dbReference>
<dbReference type="GO" id="GO:0008270">
    <property type="term" value="F:zinc ion binding"/>
    <property type="evidence" value="ECO:0007669"/>
    <property type="project" value="UniProtKB-KW"/>
</dbReference>
<organism evidence="8 9">
    <name type="scientific">Symbiodinium microadriaticum</name>
    <name type="common">Dinoflagellate</name>
    <name type="synonym">Zooxanthella microadriatica</name>
    <dbReference type="NCBI Taxonomy" id="2951"/>
    <lineage>
        <taxon>Eukaryota</taxon>
        <taxon>Sar</taxon>
        <taxon>Alveolata</taxon>
        <taxon>Dinophyceae</taxon>
        <taxon>Suessiales</taxon>
        <taxon>Symbiodiniaceae</taxon>
        <taxon>Symbiodinium</taxon>
    </lineage>
</organism>
<keyword evidence="1 5" id="KW-0479">Metal-binding</keyword>
<keyword evidence="3 5" id="KW-0863">Zinc-finger</keyword>
<feature type="region of interest" description="Disordered" evidence="6">
    <location>
        <begin position="1"/>
        <end position="24"/>
    </location>
</feature>
<dbReference type="OrthoDB" id="430732at2759"/>
<dbReference type="PROSITE" id="PS50103">
    <property type="entry name" value="ZF_C3H1"/>
    <property type="match status" value="3"/>
</dbReference>
<evidence type="ECO:0000256" key="4">
    <source>
        <dbReference type="ARBA" id="ARBA00022833"/>
    </source>
</evidence>
<feature type="domain" description="C3H1-type" evidence="7">
    <location>
        <begin position="126"/>
        <end position="153"/>
    </location>
</feature>
<comment type="caution">
    <text evidence="8">The sequence shown here is derived from an EMBL/GenBank/DDBJ whole genome shotgun (WGS) entry which is preliminary data.</text>
</comment>
<evidence type="ECO:0000256" key="5">
    <source>
        <dbReference type="PROSITE-ProRule" id="PRU00723"/>
    </source>
</evidence>
<accession>A0A1Q9DY47</accession>
<keyword evidence="4 5" id="KW-0862">Zinc</keyword>